<dbReference type="InterPro" id="IPR036249">
    <property type="entry name" value="Thioredoxin-like_sf"/>
</dbReference>
<reference evidence="1 2" key="1">
    <citation type="journal article" date="2020" name="Biotechnol. Biofuels">
        <title>New insights from the biogas microbiome by comprehensive genome-resolved metagenomics of nearly 1600 species originating from multiple anaerobic digesters.</title>
        <authorList>
            <person name="Campanaro S."/>
            <person name="Treu L."/>
            <person name="Rodriguez-R L.M."/>
            <person name="Kovalovszki A."/>
            <person name="Ziels R.M."/>
            <person name="Maus I."/>
            <person name="Zhu X."/>
            <person name="Kougias P.G."/>
            <person name="Basile A."/>
            <person name="Luo G."/>
            <person name="Schluter A."/>
            <person name="Konstantinidis K.T."/>
            <person name="Angelidaki I."/>
        </authorList>
    </citation>
    <scope>NUCLEOTIDE SEQUENCE [LARGE SCALE GENOMIC DNA]</scope>
    <source>
        <strain evidence="1">AS27yjCOA_165</strain>
    </source>
</reference>
<evidence type="ECO:0000313" key="2">
    <source>
        <dbReference type="Proteomes" id="UP000526033"/>
    </source>
</evidence>
<organism evidence="1 2">
    <name type="scientific">candidate division WWE3 bacterium</name>
    <dbReference type="NCBI Taxonomy" id="2053526"/>
    <lineage>
        <taxon>Bacteria</taxon>
        <taxon>Katanobacteria</taxon>
    </lineage>
</organism>
<gene>
    <name evidence="1" type="ORF">GYA27_03185</name>
</gene>
<sequence length="68" mass="7532">MEEVVLYTTGCPKCKVLEAKLNAADIKYSVVTDVDVMLDKGMTSAPCLEVNNVMMDFSTANKWINERG</sequence>
<evidence type="ECO:0000313" key="1">
    <source>
        <dbReference type="EMBL" id="NMB70177.1"/>
    </source>
</evidence>
<dbReference type="AlphaFoldDB" id="A0A7X9HH29"/>
<comment type="caution">
    <text evidence="1">The sequence shown here is derived from an EMBL/GenBank/DDBJ whole genome shotgun (WGS) entry which is preliminary data.</text>
</comment>
<protein>
    <submittedName>
        <fullName evidence="1">Thioredoxin family protein</fullName>
    </submittedName>
</protein>
<dbReference type="Proteomes" id="UP000526033">
    <property type="component" value="Unassembled WGS sequence"/>
</dbReference>
<name>A0A7X9HH29_UNCKA</name>
<dbReference type="EMBL" id="JAAZNL010000034">
    <property type="protein sequence ID" value="NMB70177.1"/>
    <property type="molecule type" value="Genomic_DNA"/>
</dbReference>
<accession>A0A7X9HH29</accession>
<dbReference type="SUPFAM" id="SSF52833">
    <property type="entry name" value="Thioredoxin-like"/>
    <property type="match status" value="1"/>
</dbReference>
<proteinExistence type="predicted"/>